<dbReference type="OrthoDB" id="960225at2759"/>
<evidence type="ECO:0000259" key="1">
    <source>
        <dbReference type="Pfam" id="PF14111"/>
    </source>
</evidence>
<sequence>MTKEKVNIEAMYRVFKSLWYTKEYINFVSLKEGVILVKFGNEEDGKRILNLSPGLFDQCLFNMVPYSKDKTKEELADIPGAVVVALQPWKYAI</sequence>
<dbReference type="InterPro" id="IPR025558">
    <property type="entry name" value="DUF4283"/>
</dbReference>
<dbReference type="Proteomes" id="UP000828251">
    <property type="component" value="Unassembled WGS sequence"/>
</dbReference>
<comment type="caution">
    <text evidence="2">The sequence shown here is derived from an EMBL/GenBank/DDBJ whole genome shotgun (WGS) entry which is preliminary data.</text>
</comment>
<accession>A0A9D3VG92</accession>
<dbReference type="Pfam" id="PF14111">
    <property type="entry name" value="DUF4283"/>
    <property type="match status" value="1"/>
</dbReference>
<dbReference type="AlphaFoldDB" id="A0A9D3VG92"/>
<evidence type="ECO:0000313" key="3">
    <source>
        <dbReference type="Proteomes" id="UP000828251"/>
    </source>
</evidence>
<reference evidence="2 3" key="1">
    <citation type="journal article" date="2021" name="Plant Biotechnol. J.">
        <title>Multi-omics assisted identification of the key and species-specific regulatory components of drought-tolerant mechanisms in Gossypium stocksii.</title>
        <authorList>
            <person name="Yu D."/>
            <person name="Ke L."/>
            <person name="Zhang D."/>
            <person name="Wu Y."/>
            <person name="Sun Y."/>
            <person name="Mei J."/>
            <person name="Sun J."/>
            <person name="Sun Y."/>
        </authorList>
    </citation>
    <scope>NUCLEOTIDE SEQUENCE [LARGE SCALE GENOMIC DNA]</scope>
    <source>
        <strain evidence="3">cv. E1</strain>
        <tissue evidence="2">Leaf</tissue>
    </source>
</reference>
<proteinExistence type="predicted"/>
<keyword evidence="3" id="KW-1185">Reference proteome</keyword>
<evidence type="ECO:0000313" key="2">
    <source>
        <dbReference type="EMBL" id="KAH1081567.1"/>
    </source>
</evidence>
<dbReference type="EMBL" id="JAIQCV010000007">
    <property type="protein sequence ID" value="KAH1081567.1"/>
    <property type="molecule type" value="Genomic_DNA"/>
</dbReference>
<organism evidence="2 3">
    <name type="scientific">Gossypium stocksii</name>
    <dbReference type="NCBI Taxonomy" id="47602"/>
    <lineage>
        <taxon>Eukaryota</taxon>
        <taxon>Viridiplantae</taxon>
        <taxon>Streptophyta</taxon>
        <taxon>Embryophyta</taxon>
        <taxon>Tracheophyta</taxon>
        <taxon>Spermatophyta</taxon>
        <taxon>Magnoliopsida</taxon>
        <taxon>eudicotyledons</taxon>
        <taxon>Gunneridae</taxon>
        <taxon>Pentapetalae</taxon>
        <taxon>rosids</taxon>
        <taxon>malvids</taxon>
        <taxon>Malvales</taxon>
        <taxon>Malvaceae</taxon>
        <taxon>Malvoideae</taxon>
        <taxon>Gossypium</taxon>
    </lineage>
</organism>
<name>A0A9D3VG92_9ROSI</name>
<protein>
    <recommendedName>
        <fullName evidence="1">DUF4283 domain-containing protein</fullName>
    </recommendedName>
</protein>
<gene>
    <name evidence="2" type="ORF">J1N35_021328</name>
</gene>
<feature type="domain" description="DUF4283" evidence="1">
    <location>
        <begin position="3"/>
        <end position="69"/>
    </location>
</feature>